<sequence length="94" mass="10439">MNPYLIISADTHAELPTERYREYVDPEYREDFEAYLAEKTAAAQAGGFIDEQFAEEWFAAHGEGIAGGWDVALRDKELDGDGVVERSSSPTPTP</sequence>
<gene>
    <name evidence="1" type="ORF">C1Y40_02516</name>
</gene>
<dbReference type="Gene3D" id="3.20.20.140">
    <property type="entry name" value="Metal-dependent hydrolases"/>
    <property type="match status" value="1"/>
</dbReference>
<proteinExistence type="predicted"/>
<evidence type="ECO:0000313" key="2">
    <source>
        <dbReference type="Proteomes" id="UP000238296"/>
    </source>
</evidence>
<evidence type="ECO:0008006" key="3">
    <source>
        <dbReference type="Google" id="ProtNLM"/>
    </source>
</evidence>
<organism evidence="1 2">
    <name type="scientific">Mycobacterium talmoniae</name>
    <dbReference type="NCBI Taxonomy" id="1858794"/>
    <lineage>
        <taxon>Bacteria</taxon>
        <taxon>Bacillati</taxon>
        <taxon>Actinomycetota</taxon>
        <taxon>Actinomycetes</taxon>
        <taxon>Mycobacteriales</taxon>
        <taxon>Mycobacteriaceae</taxon>
        <taxon>Mycobacterium</taxon>
    </lineage>
</organism>
<protein>
    <recommendedName>
        <fullName evidence="3">Amidohydrolase</fullName>
    </recommendedName>
</protein>
<accession>A0A2S8BKR9</accession>
<comment type="caution">
    <text evidence="1">The sequence shown here is derived from an EMBL/GenBank/DDBJ whole genome shotgun (WGS) entry which is preliminary data.</text>
</comment>
<dbReference type="EMBL" id="PPEA01000359">
    <property type="protein sequence ID" value="PQM47282.1"/>
    <property type="molecule type" value="Genomic_DNA"/>
</dbReference>
<dbReference type="Proteomes" id="UP000238296">
    <property type="component" value="Unassembled WGS sequence"/>
</dbReference>
<dbReference type="AlphaFoldDB" id="A0A2S8BKR9"/>
<reference evidence="1 2" key="1">
    <citation type="journal article" date="2017" name="Int. J. Syst. Evol. Microbiol.">
        <title>Mycobacterium talmoniae sp. nov., a slowly growing mycobacterium isolated from human respiratory samples.</title>
        <authorList>
            <person name="Davidson R.M."/>
            <person name="DeGroote M.A."/>
            <person name="Marola J.L."/>
            <person name="Buss S."/>
            <person name="Jones V."/>
            <person name="McNeil M.R."/>
            <person name="Freifeld A.G."/>
            <person name="Elaine Epperson L."/>
            <person name="Hasan N.A."/>
            <person name="Jackson M."/>
            <person name="Iwen P.C."/>
            <person name="Salfinger M."/>
            <person name="Strong M."/>
        </authorList>
    </citation>
    <scope>NUCLEOTIDE SEQUENCE [LARGE SCALE GENOMIC DNA]</scope>
    <source>
        <strain evidence="1 2">ATCC BAA-2683</strain>
    </source>
</reference>
<evidence type="ECO:0000313" key="1">
    <source>
        <dbReference type="EMBL" id="PQM47282.1"/>
    </source>
</evidence>
<name>A0A2S8BKR9_9MYCO</name>